<dbReference type="InterPro" id="IPR036568">
    <property type="entry name" value="GGCT-like_sf"/>
</dbReference>
<dbReference type="CDD" id="cd06661">
    <property type="entry name" value="GGCT_like"/>
    <property type="match status" value="1"/>
</dbReference>
<feature type="domain" description="Gamma-glutamylcyclotransferase AIG2-like" evidence="1">
    <location>
        <begin position="11"/>
        <end position="115"/>
    </location>
</feature>
<dbReference type="AlphaFoldDB" id="A0AAJ5WDE9"/>
<dbReference type="EMBL" id="CP119325">
    <property type="protein sequence ID" value="WEK28824.1"/>
    <property type="molecule type" value="Genomic_DNA"/>
</dbReference>
<dbReference type="Pfam" id="PF06094">
    <property type="entry name" value="GGACT"/>
    <property type="match status" value="1"/>
</dbReference>
<sequence>MTQPQETPALLFSYGTLQDKAVQLSQFGRELVGCADRMTGYKQSWVEITDPEVLAVSGKAHHPIVSPSSDPADSVSGTVFQITDQELRAADAYEVSDYKRVCVTLASGLTAWVYVKV</sequence>
<dbReference type="Gene3D" id="3.10.490.10">
    <property type="entry name" value="Gamma-glutamyl cyclotransferase-like"/>
    <property type="match status" value="1"/>
</dbReference>
<dbReference type="InterPro" id="IPR013024">
    <property type="entry name" value="GGCT-like"/>
</dbReference>
<organism evidence="2 3">
    <name type="scientific">Candidatus Pseudomonas phytovorans</name>
    <dbReference type="NCBI Taxonomy" id="3121377"/>
    <lineage>
        <taxon>Bacteria</taxon>
        <taxon>Pseudomonadati</taxon>
        <taxon>Pseudomonadota</taxon>
        <taxon>Gammaproteobacteria</taxon>
        <taxon>Pseudomonadales</taxon>
        <taxon>Pseudomonadaceae</taxon>
        <taxon>Pseudomonas</taxon>
    </lineage>
</organism>
<reference evidence="2" key="1">
    <citation type="submission" date="2023-03" db="EMBL/GenBank/DDBJ databases">
        <title>Andean soil-derived lignocellulolytic bacterial consortium as a source of novel taxa and putative plastic-active enzymes.</title>
        <authorList>
            <person name="Diaz-Garcia L."/>
            <person name="Chuvochina M."/>
            <person name="Feuerriegel G."/>
            <person name="Bunk B."/>
            <person name="Sproer C."/>
            <person name="Streit W.R."/>
            <person name="Rodriguez L.M."/>
            <person name="Overmann J."/>
            <person name="Jimenez D.J."/>
        </authorList>
    </citation>
    <scope>NUCLEOTIDE SEQUENCE</scope>
    <source>
        <strain evidence="2">MAG 876</strain>
    </source>
</reference>
<evidence type="ECO:0000313" key="3">
    <source>
        <dbReference type="Proteomes" id="UP001216329"/>
    </source>
</evidence>
<name>A0AAJ5WDE9_9PSED</name>
<dbReference type="InterPro" id="IPR009288">
    <property type="entry name" value="AIG2-like_dom"/>
</dbReference>
<evidence type="ECO:0000259" key="1">
    <source>
        <dbReference type="Pfam" id="PF06094"/>
    </source>
</evidence>
<dbReference type="Proteomes" id="UP001216329">
    <property type="component" value="Chromosome"/>
</dbReference>
<protein>
    <submittedName>
        <fullName evidence="2">Gamma-glutamylcyclotransferase</fullName>
    </submittedName>
</protein>
<gene>
    <name evidence="2" type="ORF">P0Y58_18130</name>
</gene>
<accession>A0AAJ5WDE9</accession>
<evidence type="ECO:0000313" key="2">
    <source>
        <dbReference type="EMBL" id="WEK28824.1"/>
    </source>
</evidence>
<dbReference type="SUPFAM" id="SSF110857">
    <property type="entry name" value="Gamma-glutamyl cyclotransferase-like"/>
    <property type="match status" value="1"/>
</dbReference>
<proteinExistence type="predicted"/>